<evidence type="ECO:0000256" key="5">
    <source>
        <dbReference type="ARBA" id="ARBA00022807"/>
    </source>
</evidence>
<evidence type="ECO:0000256" key="4">
    <source>
        <dbReference type="ARBA" id="ARBA00022801"/>
    </source>
</evidence>
<dbReference type="Gene3D" id="6.10.250.3150">
    <property type="match status" value="1"/>
</dbReference>
<dbReference type="Pfam" id="PF00877">
    <property type="entry name" value="NLPC_P60"/>
    <property type="match status" value="1"/>
</dbReference>
<comment type="caution">
    <text evidence="10">The sequence shown here is derived from an EMBL/GenBank/DDBJ whole genome shotgun (WGS) entry which is preliminary data.</text>
</comment>
<dbReference type="SUPFAM" id="SSF57997">
    <property type="entry name" value="Tropomyosin"/>
    <property type="match status" value="1"/>
</dbReference>
<feature type="signal peptide" evidence="8">
    <location>
        <begin position="1"/>
        <end position="24"/>
    </location>
</feature>
<name>A0A1S8N298_CLOSA</name>
<dbReference type="PANTHER" id="PTHR47053:SF1">
    <property type="entry name" value="MUREIN DD-ENDOPEPTIDASE MEPH-RELATED"/>
    <property type="match status" value="1"/>
</dbReference>
<dbReference type="InterPro" id="IPR038765">
    <property type="entry name" value="Papain-like_cys_pep_sf"/>
</dbReference>
<gene>
    <name evidence="10" type="primary">mepH_2</name>
    <name evidence="10" type="ORF">CLOSAC_31980</name>
</gene>
<comment type="similarity">
    <text evidence="1">Belongs to the peptidase C40 family.</text>
</comment>
<keyword evidence="4 10" id="KW-0378">Hydrolase</keyword>
<organism evidence="10 11">
    <name type="scientific">Clostridium saccharobutylicum</name>
    <dbReference type="NCBI Taxonomy" id="169679"/>
    <lineage>
        <taxon>Bacteria</taxon>
        <taxon>Bacillati</taxon>
        <taxon>Bacillota</taxon>
        <taxon>Clostridia</taxon>
        <taxon>Eubacteriales</taxon>
        <taxon>Clostridiaceae</taxon>
        <taxon>Clostridium</taxon>
    </lineage>
</organism>
<protein>
    <submittedName>
        <fullName evidence="10">Murein DD-endopeptidase MepH</fullName>
        <ecNumber evidence="10">3.4.-.-</ecNumber>
    </submittedName>
</protein>
<feature type="coiled-coil region" evidence="6">
    <location>
        <begin position="151"/>
        <end position="220"/>
    </location>
</feature>
<evidence type="ECO:0000259" key="9">
    <source>
        <dbReference type="PROSITE" id="PS51935"/>
    </source>
</evidence>
<dbReference type="Pfam" id="PF24568">
    <property type="entry name" value="CC_PcsB"/>
    <property type="match status" value="1"/>
</dbReference>
<dbReference type="GO" id="GO:0008234">
    <property type="term" value="F:cysteine-type peptidase activity"/>
    <property type="evidence" value="ECO:0007669"/>
    <property type="project" value="UniProtKB-KW"/>
</dbReference>
<feature type="chain" id="PRO_5012413487" evidence="8">
    <location>
        <begin position="25"/>
        <end position="376"/>
    </location>
</feature>
<dbReference type="EMBL" id="LZYZ01000006">
    <property type="protein sequence ID" value="OOM10577.1"/>
    <property type="molecule type" value="Genomic_DNA"/>
</dbReference>
<feature type="domain" description="NlpC/P60" evidence="9">
    <location>
        <begin position="258"/>
        <end position="376"/>
    </location>
</feature>
<dbReference type="AlphaFoldDB" id="A0A1S8N298"/>
<keyword evidence="5" id="KW-0788">Thiol protease</keyword>
<dbReference type="EC" id="3.4.-.-" evidence="10"/>
<dbReference type="InterPro" id="IPR000064">
    <property type="entry name" value="NLP_P60_dom"/>
</dbReference>
<evidence type="ECO:0000256" key="8">
    <source>
        <dbReference type="SAM" id="SignalP"/>
    </source>
</evidence>
<keyword evidence="6" id="KW-0175">Coiled coil</keyword>
<evidence type="ECO:0000256" key="6">
    <source>
        <dbReference type="SAM" id="Coils"/>
    </source>
</evidence>
<feature type="region of interest" description="Disordered" evidence="7">
    <location>
        <begin position="236"/>
        <end position="256"/>
    </location>
</feature>
<keyword evidence="3 8" id="KW-0732">Signal</keyword>
<evidence type="ECO:0000313" key="11">
    <source>
        <dbReference type="Proteomes" id="UP000191154"/>
    </source>
</evidence>
<dbReference type="Proteomes" id="UP000191154">
    <property type="component" value="Unassembled WGS sequence"/>
</dbReference>
<evidence type="ECO:0000256" key="7">
    <source>
        <dbReference type="SAM" id="MobiDB-lite"/>
    </source>
</evidence>
<dbReference type="GO" id="GO:0006508">
    <property type="term" value="P:proteolysis"/>
    <property type="evidence" value="ECO:0007669"/>
    <property type="project" value="UniProtKB-KW"/>
</dbReference>
<evidence type="ECO:0000256" key="2">
    <source>
        <dbReference type="ARBA" id="ARBA00022670"/>
    </source>
</evidence>
<dbReference type="RefSeq" id="WP_077866264.1">
    <property type="nucleotide sequence ID" value="NZ_LZYZ01000006.1"/>
</dbReference>
<evidence type="ECO:0000256" key="3">
    <source>
        <dbReference type="ARBA" id="ARBA00022729"/>
    </source>
</evidence>
<dbReference type="InterPro" id="IPR057309">
    <property type="entry name" value="PcsB_CC"/>
</dbReference>
<proteinExistence type="inferred from homology"/>
<feature type="coiled-coil region" evidence="6">
    <location>
        <begin position="28"/>
        <end position="104"/>
    </location>
</feature>
<sequence>MKRTIKTVMFATVLVSVTQLSAFAAPASNQAQTQLEQNQNSLKEAQDKRHELESSIETLDNQIEDYMMKIEANKKSISSTENDIDTTKKEISTVEKEVKNQQDVLDQRIRAIYMSGQSSYLKILLESENFSDLITRAEAIRKVVGFDKNIISDLNDKKAQVESKKESLEVKYNDLLALKNENEDKLASVYTNIADQKKLIEEAKTQEKLLSAKVDESQAAVNASIEAVSKIRSEAPKYNASNSTNASRGTSSTPISAPASDSNIIAYASNFLGTPYLWGGTSPSTGFDCSGFTQYVYAHFGISLGRTTYDQINDGYGVSKDELQPGDLVFFGKNGDPTHMGMYVGNNTYIHSPRTGDVIKISSMDRPDYITARRVK</sequence>
<evidence type="ECO:0000256" key="1">
    <source>
        <dbReference type="ARBA" id="ARBA00007074"/>
    </source>
</evidence>
<dbReference type="SUPFAM" id="SSF54001">
    <property type="entry name" value="Cysteine proteinases"/>
    <property type="match status" value="1"/>
</dbReference>
<evidence type="ECO:0000313" key="10">
    <source>
        <dbReference type="EMBL" id="OOM10577.1"/>
    </source>
</evidence>
<dbReference type="PANTHER" id="PTHR47053">
    <property type="entry name" value="MUREIN DD-ENDOPEPTIDASE MEPH-RELATED"/>
    <property type="match status" value="1"/>
</dbReference>
<dbReference type="PROSITE" id="PS51935">
    <property type="entry name" value="NLPC_P60"/>
    <property type="match status" value="1"/>
</dbReference>
<dbReference type="InterPro" id="IPR051202">
    <property type="entry name" value="Peptidase_C40"/>
</dbReference>
<accession>A0A1S8N298</accession>
<keyword evidence="2" id="KW-0645">Protease</keyword>
<reference evidence="10 11" key="1">
    <citation type="submission" date="2016-05" db="EMBL/GenBank/DDBJ databases">
        <title>Microbial solvent formation.</title>
        <authorList>
            <person name="Poehlein A."/>
            <person name="Montoya Solano J.D."/>
            <person name="Flitsch S."/>
            <person name="Krabben P."/>
            <person name="Duerre P."/>
            <person name="Daniel R."/>
        </authorList>
    </citation>
    <scope>NUCLEOTIDE SEQUENCE [LARGE SCALE GENOMIC DNA]</scope>
    <source>
        <strain evidence="10 11">L1-8</strain>
    </source>
</reference>
<feature type="compositionally biased region" description="Polar residues" evidence="7">
    <location>
        <begin position="239"/>
        <end position="256"/>
    </location>
</feature>
<dbReference type="Gene3D" id="3.90.1720.10">
    <property type="entry name" value="endopeptidase domain like (from Nostoc punctiforme)"/>
    <property type="match status" value="1"/>
</dbReference>